<dbReference type="Pfam" id="PF14062">
    <property type="entry name" value="DUF4253"/>
    <property type="match status" value="1"/>
</dbReference>
<dbReference type="RefSeq" id="WP_358361972.1">
    <property type="nucleotide sequence ID" value="NZ_JBEZFP010000126.1"/>
</dbReference>
<organism evidence="2 3">
    <name type="scientific">Streptodolium elevatio</name>
    <dbReference type="NCBI Taxonomy" id="3157996"/>
    <lineage>
        <taxon>Bacteria</taxon>
        <taxon>Bacillati</taxon>
        <taxon>Actinomycetota</taxon>
        <taxon>Actinomycetes</taxon>
        <taxon>Kitasatosporales</taxon>
        <taxon>Streptomycetaceae</taxon>
        <taxon>Streptodolium</taxon>
    </lineage>
</organism>
<gene>
    <name evidence="2" type="ORF">AB0C36_33995</name>
</gene>
<dbReference type="EMBL" id="JBEZFP010000126">
    <property type="protein sequence ID" value="MEU8138499.1"/>
    <property type="molecule type" value="Genomic_DNA"/>
</dbReference>
<protein>
    <submittedName>
        <fullName evidence="2">DUF4253 domain-containing protein</fullName>
    </submittedName>
</protein>
<keyword evidence="3" id="KW-1185">Reference proteome</keyword>
<dbReference type="InterPro" id="IPR025349">
    <property type="entry name" value="DUF4253"/>
</dbReference>
<accession>A0ABV3DUF1</accession>
<name>A0ABV3DUF1_9ACTN</name>
<comment type="caution">
    <text evidence="2">The sequence shown here is derived from an EMBL/GenBank/DDBJ whole genome shotgun (WGS) entry which is preliminary data.</text>
</comment>
<evidence type="ECO:0000259" key="1">
    <source>
        <dbReference type="Pfam" id="PF14062"/>
    </source>
</evidence>
<dbReference type="Proteomes" id="UP001551482">
    <property type="component" value="Unassembled WGS sequence"/>
</dbReference>
<reference evidence="2 3" key="1">
    <citation type="submission" date="2024-06" db="EMBL/GenBank/DDBJ databases">
        <title>The Natural Products Discovery Center: Release of the First 8490 Sequenced Strains for Exploring Actinobacteria Biosynthetic Diversity.</title>
        <authorList>
            <person name="Kalkreuter E."/>
            <person name="Kautsar S.A."/>
            <person name="Yang D."/>
            <person name="Bader C.D."/>
            <person name="Teijaro C.N."/>
            <person name="Fluegel L."/>
            <person name="Davis C.M."/>
            <person name="Simpson J.R."/>
            <person name="Lauterbach L."/>
            <person name="Steele A.D."/>
            <person name="Gui C."/>
            <person name="Meng S."/>
            <person name="Li G."/>
            <person name="Viehrig K."/>
            <person name="Ye F."/>
            <person name="Su P."/>
            <person name="Kiefer A.F."/>
            <person name="Nichols A."/>
            <person name="Cepeda A.J."/>
            <person name="Yan W."/>
            <person name="Fan B."/>
            <person name="Jiang Y."/>
            <person name="Adhikari A."/>
            <person name="Zheng C.-J."/>
            <person name="Schuster L."/>
            <person name="Cowan T.M."/>
            <person name="Smanski M.J."/>
            <person name="Chevrette M.G."/>
            <person name="De Carvalho L.P.S."/>
            <person name="Shen B."/>
        </authorList>
    </citation>
    <scope>NUCLEOTIDE SEQUENCE [LARGE SCALE GENOMIC DNA]</scope>
    <source>
        <strain evidence="2 3">NPDC048946</strain>
    </source>
</reference>
<evidence type="ECO:0000313" key="3">
    <source>
        <dbReference type="Proteomes" id="UP001551482"/>
    </source>
</evidence>
<sequence length="106" mass="11412">MSSPASHDPADTAKFSAVVTAWERQFGARVVAAGFATLHLGVTLPPRTEEEALQVAAEPLRALSGQCLARQPTVHTCRLRRVDHRSEQLGLPVGLTRPRPGDGHRA</sequence>
<evidence type="ECO:0000313" key="2">
    <source>
        <dbReference type="EMBL" id="MEU8138499.1"/>
    </source>
</evidence>
<proteinExistence type="predicted"/>
<feature type="domain" description="DUF4253" evidence="1">
    <location>
        <begin position="10"/>
        <end position="59"/>
    </location>
</feature>